<dbReference type="EMBL" id="AVCI01000045">
    <property type="protein sequence ID" value="KFN41030.1"/>
    <property type="molecule type" value="Genomic_DNA"/>
</dbReference>
<evidence type="ECO:0008006" key="4">
    <source>
        <dbReference type="Google" id="ProtNLM"/>
    </source>
</evidence>
<dbReference type="PROSITE" id="PS51257">
    <property type="entry name" value="PROKAR_LIPOPROTEIN"/>
    <property type="match status" value="1"/>
</dbReference>
<proteinExistence type="predicted"/>
<dbReference type="AlphaFoldDB" id="A0A091B9B5"/>
<accession>A0A091B9B5</accession>
<protein>
    <recommendedName>
        <fullName evidence="4">DUF1615 domain-containing protein</fullName>
    </recommendedName>
</protein>
<dbReference type="OrthoDB" id="596976at2"/>
<dbReference type="STRING" id="1121015.GCA_000420545_00049"/>
<feature type="signal peptide" evidence="1">
    <location>
        <begin position="1"/>
        <end position="20"/>
    </location>
</feature>
<reference evidence="2 3" key="1">
    <citation type="submission" date="2013-09" db="EMBL/GenBank/DDBJ databases">
        <title>Genome sequencing of Arenimonas oryziterrae.</title>
        <authorList>
            <person name="Chen F."/>
            <person name="Wang G."/>
        </authorList>
    </citation>
    <scope>NUCLEOTIDE SEQUENCE [LARGE SCALE GENOMIC DNA]</scope>
    <source>
        <strain evidence="2 3">YC6267</strain>
    </source>
</reference>
<sequence>MHRPHRLRLCLLLAPILALASCDTAEPPPSPDQVRAQIVRLLPPKLADRQGWATDIYAAFESLEIRPVTPNLCATLAVIEQESGYRVDPVVPGLAKIARDEIDRRATRMHIPLFVVQGALGFDSPNGQTYEARLAAVRTEKDLNDIFEDFIDSVPMGRRLLGGVNPVHTGGPMQVSIGFAEQYVKARPYPYPLAEDDTVRGEVFTRRGGVYFGVAHLLGYQTSYSSLRYRFADFNAGFYASRNAAFQQAVSIAADARLDLDGDLIGYGRKKKDIGATETALRSLAPALNLSHAQIRRALQRGQTLRFEKTELYERVYALAEQKTGKPLPREMMPRIRLDSPKITRQLTTEWFATRVEGRYRQCLARARK</sequence>
<dbReference type="Pfam" id="PF07759">
    <property type="entry name" value="DUF1615"/>
    <property type="match status" value="1"/>
</dbReference>
<keyword evidence="3" id="KW-1185">Reference proteome</keyword>
<dbReference type="InterPro" id="IPR011673">
    <property type="entry name" value="DUF1615"/>
</dbReference>
<feature type="chain" id="PRO_5001869444" description="DUF1615 domain-containing protein" evidence="1">
    <location>
        <begin position="21"/>
        <end position="369"/>
    </location>
</feature>
<name>A0A091B9B5_9GAMM</name>
<comment type="caution">
    <text evidence="2">The sequence shown here is derived from an EMBL/GenBank/DDBJ whole genome shotgun (WGS) entry which is preliminary data.</text>
</comment>
<dbReference type="RefSeq" id="WP_022967724.1">
    <property type="nucleotide sequence ID" value="NZ_ATVD01000001.1"/>
</dbReference>
<evidence type="ECO:0000313" key="2">
    <source>
        <dbReference type="EMBL" id="KFN41030.1"/>
    </source>
</evidence>
<organism evidence="2 3">
    <name type="scientific">Arenimonas oryziterrae DSM 21050 = YC6267</name>
    <dbReference type="NCBI Taxonomy" id="1121015"/>
    <lineage>
        <taxon>Bacteria</taxon>
        <taxon>Pseudomonadati</taxon>
        <taxon>Pseudomonadota</taxon>
        <taxon>Gammaproteobacteria</taxon>
        <taxon>Lysobacterales</taxon>
        <taxon>Lysobacteraceae</taxon>
        <taxon>Arenimonas</taxon>
    </lineage>
</organism>
<keyword evidence="1" id="KW-0732">Signal</keyword>
<dbReference type="eggNOG" id="ENOG502Z82H">
    <property type="taxonomic scope" value="Bacteria"/>
</dbReference>
<evidence type="ECO:0000256" key="1">
    <source>
        <dbReference type="SAM" id="SignalP"/>
    </source>
</evidence>
<dbReference type="Proteomes" id="UP000029385">
    <property type="component" value="Unassembled WGS sequence"/>
</dbReference>
<gene>
    <name evidence="2" type="ORF">N789_03875</name>
</gene>
<evidence type="ECO:0000313" key="3">
    <source>
        <dbReference type="Proteomes" id="UP000029385"/>
    </source>
</evidence>
<dbReference type="PATRIC" id="fig|1121015.4.peg.2456"/>